<feature type="region of interest" description="Disordered" evidence="1">
    <location>
        <begin position="103"/>
        <end position="138"/>
    </location>
</feature>
<dbReference type="EMBL" id="JARKIE010000001">
    <property type="protein sequence ID" value="KAJ7710590.1"/>
    <property type="molecule type" value="Genomic_DNA"/>
</dbReference>
<name>A0AAD7H2V3_MYCRO</name>
<keyword evidence="3" id="KW-1185">Reference proteome</keyword>
<comment type="caution">
    <text evidence="2">The sequence shown here is derived from an EMBL/GenBank/DDBJ whole genome shotgun (WGS) entry which is preliminary data.</text>
</comment>
<dbReference type="AlphaFoldDB" id="A0AAD7H2V3"/>
<accession>A0AAD7H2V3</accession>
<proteinExistence type="predicted"/>
<dbReference type="Proteomes" id="UP001221757">
    <property type="component" value="Unassembled WGS sequence"/>
</dbReference>
<reference evidence="2" key="1">
    <citation type="submission" date="2023-03" db="EMBL/GenBank/DDBJ databases">
        <title>Massive genome expansion in bonnet fungi (Mycena s.s.) driven by repeated elements and novel gene families across ecological guilds.</title>
        <authorList>
            <consortium name="Lawrence Berkeley National Laboratory"/>
            <person name="Harder C.B."/>
            <person name="Miyauchi S."/>
            <person name="Viragh M."/>
            <person name="Kuo A."/>
            <person name="Thoen E."/>
            <person name="Andreopoulos B."/>
            <person name="Lu D."/>
            <person name="Skrede I."/>
            <person name="Drula E."/>
            <person name="Henrissat B."/>
            <person name="Morin E."/>
            <person name="Kohler A."/>
            <person name="Barry K."/>
            <person name="LaButti K."/>
            <person name="Morin E."/>
            <person name="Salamov A."/>
            <person name="Lipzen A."/>
            <person name="Mereny Z."/>
            <person name="Hegedus B."/>
            <person name="Baldrian P."/>
            <person name="Stursova M."/>
            <person name="Weitz H."/>
            <person name="Taylor A."/>
            <person name="Grigoriev I.V."/>
            <person name="Nagy L.G."/>
            <person name="Martin F."/>
            <person name="Kauserud H."/>
        </authorList>
    </citation>
    <scope>NUCLEOTIDE SEQUENCE</scope>
    <source>
        <strain evidence="2">CBHHK067</strain>
    </source>
</reference>
<evidence type="ECO:0000313" key="3">
    <source>
        <dbReference type="Proteomes" id="UP001221757"/>
    </source>
</evidence>
<sequence length="202" mass="22336">MSLQLIYACPPSAESRRPFPLCPPSCAPTQSPSGATDLTRGNTWRARRCLLHHEPRPTPRIFTPRRDDQPECSALGGRIRREPREPPTPRIRPDTHGAYRVLGGGGDDGLKHGSSDETLSPLRSARSRVPRPGIQYPSAGRFHCSRRQVCGGGAPRVSRAVDALHDELEPGSMLRRLRAGRRYQRWCGGGAPRVDGCDELEY</sequence>
<organism evidence="2 3">
    <name type="scientific">Mycena rosella</name>
    <name type="common">Pink bonnet</name>
    <name type="synonym">Agaricus rosellus</name>
    <dbReference type="NCBI Taxonomy" id="1033263"/>
    <lineage>
        <taxon>Eukaryota</taxon>
        <taxon>Fungi</taxon>
        <taxon>Dikarya</taxon>
        <taxon>Basidiomycota</taxon>
        <taxon>Agaricomycotina</taxon>
        <taxon>Agaricomycetes</taxon>
        <taxon>Agaricomycetidae</taxon>
        <taxon>Agaricales</taxon>
        <taxon>Marasmiineae</taxon>
        <taxon>Mycenaceae</taxon>
        <taxon>Mycena</taxon>
    </lineage>
</organism>
<protein>
    <submittedName>
        <fullName evidence="2">Uncharacterized protein</fullName>
    </submittedName>
</protein>
<feature type="region of interest" description="Disordered" evidence="1">
    <location>
        <begin position="78"/>
        <end position="97"/>
    </location>
</feature>
<feature type="compositionally biased region" description="Basic and acidic residues" evidence="1">
    <location>
        <begin position="79"/>
        <end position="97"/>
    </location>
</feature>
<evidence type="ECO:0000313" key="2">
    <source>
        <dbReference type="EMBL" id="KAJ7710590.1"/>
    </source>
</evidence>
<gene>
    <name evidence="2" type="ORF">B0H17DRAFT_3493</name>
</gene>
<evidence type="ECO:0000256" key="1">
    <source>
        <dbReference type="SAM" id="MobiDB-lite"/>
    </source>
</evidence>